<dbReference type="SUPFAM" id="SSF75217">
    <property type="entry name" value="alpha/beta knot"/>
    <property type="match status" value="1"/>
</dbReference>
<name>A0ABS1J1U2_9FIRM</name>
<evidence type="ECO:0000256" key="1">
    <source>
        <dbReference type="ARBA" id="ARBA00007228"/>
    </source>
</evidence>
<evidence type="ECO:0000256" key="3">
    <source>
        <dbReference type="ARBA" id="ARBA00022679"/>
    </source>
</evidence>
<proteinExistence type="inferred from homology"/>
<dbReference type="PANTHER" id="PTHR43191">
    <property type="entry name" value="RRNA METHYLTRANSFERASE 3"/>
    <property type="match status" value="1"/>
</dbReference>
<dbReference type="CDD" id="cd18095">
    <property type="entry name" value="SpoU-like_rRNA-MTase"/>
    <property type="match status" value="1"/>
</dbReference>
<dbReference type="InterPro" id="IPR013123">
    <property type="entry name" value="SpoU_subst-bd"/>
</dbReference>
<dbReference type="GO" id="GO:0032259">
    <property type="term" value="P:methylation"/>
    <property type="evidence" value="ECO:0007669"/>
    <property type="project" value="UniProtKB-KW"/>
</dbReference>
<dbReference type="InterPro" id="IPR029064">
    <property type="entry name" value="Ribosomal_eL30-like_sf"/>
</dbReference>
<comment type="similarity">
    <text evidence="1">Belongs to the class IV-like SAM-binding methyltransferase superfamily. RNA methyltransferase TrmH family.</text>
</comment>
<dbReference type="GO" id="GO:0008168">
    <property type="term" value="F:methyltransferase activity"/>
    <property type="evidence" value="ECO:0007669"/>
    <property type="project" value="UniProtKB-KW"/>
</dbReference>
<gene>
    <name evidence="5" type="ORF">JJN12_10145</name>
</gene>
<feature type="domain" description="RNA 2-O ribose methyltransferase substrate binding" evidence="4">
    <location>
        <begin position="30"/>
        <end position="117"/>
    </location>
</feature>
<dbReference type="PANTHER" id="PTHR43191:SF2">
    <property type="entry name" value="RRNA METHYLTRANSFERASE 3, MITOCHONDRIAL"/>
    <property type="match status" value="1"/>
</dbReference>
<protein>
    <submittedName>
        <fullName evidence="5">RNA methyltransferase</fullName>
    </submittedName>
</protein>
<evidence type="ECO:0000313" key="5">
    <source>
        <dbReference type="EMBL" id="MBK5898131.1"/>
    </source>
</evidence>
<dbReference type="Gene3D" id="3.30.1330.30">
    <property type="match status" value="1"/>
</dbReference>
<evidence type="ECO:0000313" key="6">
    <source>
        <dbReference type="Proteomes" id="UP000604730"/>
    </source>
</evidence>
<sequence>MISSKDNKRIKYIRSLLEKGGIRKKNHSFVVEGIKLVDEALEYGNVLDIIVSESLYHEIVSGDLARNGLLSDNGKHIIKQVKQGTSLTVVSDAVFKSVSETITPQGVIAVVDMPESGLLEGDYLKKAYEKSGKIKLLVLEDTADPGNMGTIMRTAEAAGVTGVIMGKGTVDVFNPKVVRSTMGSIFRLPFAYVDDLKAVILGLKRDGISFYATHLKGKESYRDISYSDKAGILIGNEARGLSDKIANLADTYVIIPMQGKVESLNAAVAAALMMYEV</sequence>
<dbReference type="Pfam" id="PF22435">
    <property type="entry name" value="MRM3-like_sub_bind"/>
    <property type="match status" value="1"/>
</dbReference>
<organism evidence="5 6">
    <name type="scientific">Catonella massiliensis</name>
    <dbReference type="NCBI Taxonomy" id="2799636"/>
    <lineage>
        <taxon>Bacteria</taxon>
        <taxon>Bacillati</taxon>
        <taxon>Bacillota</taxon>
        <taxon>Clostridia</taxon>
        <taxon>Lachnospirales</taxon>
        <taxon>Lachnospiraceae</taxon>
        <taxon>Catonella</taxon>
    </lineage>
</organism>
<accession>A0ABS1J1U2</accession>
<dbReference type="SUPFAM" id="SSF55315">
    <property type="entry name" value="L30e-like"/>
    <property type="match status" value="1"/>
</dbReference>
<keyword evidence="3" id="KW-0808">Transferase</keyword>
<comment type="caution">
    <text evidence="5">The sequence shown here is derived from an EMBL/GenBank/DDBJ whole genome shotgun (WGS) entry which is preliminary data.</text>
</comment>
<dbReference type="InterPro" id="IPR001537">
    <property type="entry name" value="SpoU_MeTrfase"/>
</dbReference>
<keyword evidence="6" id="KW-1185">Reference proteome</keyword>
<reference evidence="5 6" key="1">
    <citation type="submission" date="2021-01" db="EMBL/GenBank/DDBJ databases">
        <title>Isolation and description of Catonella massiliensis sp. nov., a novel Catonella species, isolated from a stable periodontitis subject.</title>
        <authorList>
            <person name="Antezack A."/>
            <person name="Boxberger M."/>
            <person name="La Scola B."/>
            <person name="Monnet-Corti V."/>
        </authorList>
    </citation>
    <scope>NUCLEOTIDE SEQUENCE [LARGE SCALE GENOMIC DNA]</scope>
    <source>
        <strain evidence="5 6">Marseille-Q4567</strain>
    </source>
</reference>
<keyword evidence="2 5" id="KW-0489">Methyltransferase</keyword>
<evidence type="ECO:0000259" key="4">
    <source>
        <dbReference type="SMART" id="SM00967"/>
    </source>
</evidence>
<evidence type="ECO:0000256" key="2">
    <source>
        <dbReference type="ARBA" id="ARBA00022603"/>
    </source>
</evidence>
<dbReference type="InterPro" id="IPR053888">
    <property type="entry name" value="MRM3-like_sub_bind"/>
</dbReference>
<dbReference type="EMBL" id="JAEPRJ010000001">
    <property type="protein sequence ID" value="MBK5898131.1"/>
    <property type="molecule type" value="Genomic_DNA"/>
</dbReference>
<dbReference type="InterPro" id="IPR051259">
    <property type="entry name" value="rRNA_Methyltransferase"/>
</dbReference>
<dbReference type="Pfam" id="PF00588">
    <property type="entry name" value="SpoU_methylase"/>
    <property type="match status" value="1"/>
</dbReference>
<dbReference type="InterPro" id="IPR029028">
    <property type="entry name" value="Alpha/beta_knot_MTases"/>
</dbReference>
<dbReference type="Proteomes" id="UP000604730">
    <property type="component" value="Unassembled WGS sequence"/>
</dbReference>
<dbReference type="SMART" id="SM00967">
    <property type="entry name" value="SpoU_sub_bind"/>
    <property type="match status" value="1"/>
</dbReference>
<dbReference type="Gene3D" id="3.40.1280.10">
    <property type="match status" value="1"/>
</dbReference>
<dbReference type="InterPro" id="IPR029026">
    <property type="entry name" value="tRNA_m1G_MTases_N"/>
</dbReference>